<dbReference type="RefSeq" id="WP_012209659.1">
    <property type="nucleotide sequence ID" value="NC_010003.1"/>
</dbReference>
<keyword evidence="5 10" id="KW-0547">Nucleotide-binding</keyword>
<comment type="similarity">
    <text evidence="2 10">Belongs to the cation transport ATPase (P-type) (TC 3.A.3) family. Type IB subfamily.</text>
</comment>
<dbReference type="PRINTS" id="PR00119">
    <property type="entry name" value="CATATPASE"/>
</dbReference>
<dbReference type="SFLD" id="SFLDS00003">
    <property type="entry name" value="Haloacid_Dehalogenase"/>
    <property type="match status" value="1"/>
</dbReference>
<dbReference type="InterPro" id="IPR059000">
    <property type="entry name" value="ATPase_P-type_domA"/>
</dbReference>
<feature type="region of interest" description="Disordered" evidence="11">
    <location>
        <begin position="1"/>
        <end position="26"/>
    </location>
</feature>
<dbReference type="SUPFAM" id="SSF81665">
    <property type="entry name" value="Calcium ATPase, transmembrane domain M"/>
    <property type="match status" value="1"/>
</dbReference>
<evidence type="ECO:0000256" key="7">
    <source>
        <dbReference type="ARBA" id="ARBA00022967"/>
    </source>
</evidence>
<evidence type="ECO:0000256" key="8">
    <source>
        <dbReference type="ARBA" id="ARBA00022989"/>
    </source>
</evidence>
<dbReference type="PANTHER" id="PTHR43520:SF8">
    <property type="entry name" value="P-TYPE CU(+) TRANSPORTER"/>
    <property type="match status" value="1"/>
</dbReference>
<evidence type="ECO:0000256" key="11">
    <source>
        <dbReference type="SAM" id="MobiDB-lite"/>
    </source>
</evidence>
<dbReference type="GO" id="GO:0005886">
    <property type="term" value="C:plasma membrane"/>
    <property type="evidence" value="ECO:0007669"/>
    <property type="project" value="UniProtKB-SubCell"/>
</dbReference>
<feature type="transmembrane region" description="Helical" evidence="10">
    <location>
        <begin position="283"/>
        <end position="305"/>
    </location>
</feature>
<dbReference type="PANTHER" id="PTHR43520">
    <property type="entry name" value="ATP7, ISOFORM B"/>
    <property type="match status" value="1"/>
</dbReference>
<dbReference type="InterPro" id="IPR023299">
    <property type="entry name" value="ATPase_P-typ_cyto_dom_N"/>
</dbReference>
<dbReference type="GO" id="GO:0005524">
    <property type="term" value="F:ATP binding"/>
    <property type="evidence" value="ECO:0007669"/>
    <property type="project" value="UniProtKB-UniRule"/>
</dbReference>
<dbReference type="InterPro" id="IPR036412">
    <property type="entry name" value="HAD-like_sf"/>
</dbReference>
<dbReference type="InterPro" id="IPR044492">
    <property type="entry name" value="P_typ_ATPase_HD_dom"/>
</dbReference>
<dbReference type="SFLD" id="SFLDF00027">
    <property type="entry name" value="p-type_atpase"/>
    <property type="match status" value="1"/>
</dbReference>
<dbReference type="NCBIfam" id="TIGR01494">
    <property type="entry name" value="ATPase_P-type"/>
    <property type="match status" value="1"/>
</dbReference>
<dbReference type="OrthoDB" id="9760802at2"/>
<evidence type="ECO:0000256" key="5">
    <source>
        <dbReference type="ARBA" id="ARBA00022741"/>
    </source>
</evidence>
<dbReference type="AlphaFoldDB" id="A9BGY1"/>
<dbReference type="Pfam" id="PF00702">
    <property type="entry name" value="Hydrolase"/>
    <property type="match status" value="1"/>
</dbReference>
<evidence type="ECO:0000256" key="9">
    <source>
        <dbReference type="ARBA" id="ARBA00023136"/>
    </source>
</evidence>
<feature type="transmembrane region" description="Helical" evidence="10">
    <location>
        <begin position="67"/>
        <end position="90"/>
    </location>
</feature>
<keyword evidence="9 10" id="KW-0472">Membrane</keyword>
<keyword evidence="8 10" id="KW-1133">Transmembrane helix</keyword>
<evidence type="ECO:0000259" key="12">
    <source>
        <dbReference type="Pfam" id="PF00122"/>
    </source>
</evidence>
<sequence length="680" mass="73946">MKHRNRQTKHNMNAEHTNHTDGGGHASHHAHMVADFRKRFWVSLIVTIPVLLLSPLIQSFFGYSIDFAGSMFFLFGLSSFVYFYGGWPFLEGLFQELKKKQPGMMTLIALAISVAYFYSSAVVFGVEGKVFFWELVTLIDIMLLGHWIEMKSIMGASQALEELAKLMPSEAHRLKESGDIEEVKIEDLQSQDKVLIKPGEKIPVDGIVLEGESDVDESAITGESKPVSKKKDDKVIGGAVNGEGSLTVQVTKTGKDSYLSQVIELVRIASESKSRAQGLADKAAFWLTIIAITAGAATLITWLVLGKEFVFALERMVTVMVITCPHALGLAIPLVIAVITSISAKNGLLIRNRTSFEGARNIDVVVFDKTGTLTKGEFGVSDIVTFGGWKEDELLRDVAAIETNSEHTIAKGIVKKAKEKKLDLPKVENFSSLPGKGAKARIQGKQIFVGNKGIFEIAEVSSTDDAQKQANEFASQGKTLVFVASENKIQGIIALSDIIRDESKEAIKRLKKQDISVSMITGDNQATAKFVADQLGLDSFFAEVLPDKKSEKIKKLQSEGRKVAMVGDGVNDAPALAQADVGIAIGAGTDVAVETADVVLIENDPRNVLDIIRLSAINHRKTVQNLAWATGYNVFAIPLAAGVLYSYGIILAPAMGAIIMSLSTVIVAINSRLIKFQKEY</sequence>
<evidence type="ECO:0000313" key="14">
    <source>
        <dbReference type="Proteomes" id="UP000000789"/>
    </source>
</evidence>
<dbReference type="Proteomes" id="UP000000789">
    <property type="component" value="Chromosome"/>
</dbReference>
<keyword evidence="14" id="KW-1185">Reference proteome</keyword>
<feature type="transmembrane region" description="Helical" evidence="10">
    <location>
        <begin position="40"/>
        <end position="61"/>
    </location>
</feature>
<dbReference type="KEGG" id="pmo:Pmob_1874"/>
<dbReference type="Gene3D" id="3.40.50.1000">
    <property type="entry name" value="HAD superfamily/HAD-like"/>
    <property type="match status" value="1"/>
</dbReference>
<keyword evidence="4 10" id="KW-0479">Metal-binding</keyword>
<dbReference type="NCBIfam" id="TIGR01511">
    <property type="entry name" value="ATPase-IB1_Cu"/>
    <property type="match status" value="1"/>
</dbReference>
<feature type="transmembrane region" description="Helical" evidence="10">
    <location>
        <begin position="317"/>
        <end position="344"/>
    </location>
</feature>
<dbReference type="NCBIfam" id="TIGR01525">
    <property type="entry name" value="ATPase-IB_hvy"/>
    <property type="match status" value="1"/>
</dbReference>
<evidence type="ECO:0000313" key="13">
    <source>
        <dbReference type="EMBL" id="ABX32562.1"/>
    </source>
</evidence>
<evidence type="ECO:0000256" key="10">
    <source>
        <dbReference type="RuleBase" id="RU362081"/>
    </source>
</evidence>
<organism evidence="13 14">
    <name type="scientific">Petrotoga mobilis (strain DSM 10674 / SJ95)</name>
    <dbReference type="NCBI Taxonomy" id="403833"/>
    <lineage>
        <taxon>Bacteria</taxon>
        <taxon>Thermotogati</taxon>
        <taxon>Thermotogota</taxon>
        <taxon>Thermotogae</taxon>
        <taxon>Petrotogales</taxon>
        <taxon>Petrotogaceae</taxon>
        <taxon>Petrotoga</taxon>
    </lineage>
</organism>
<dbReference type="PROSITE" id="PS00154">
    <property type="entry name" value="ATPASE_E1_E2"/>
    <property type="match status" value="1"/>
</dbReference>
<feature type="transmembrane region" description="Helical" evidence="10">
    <location>
        <begin position="650"/>
        <end position="669"/>
    </location>
</feature>
<comment type="subcellular location">
    <subcellularLocation>
        <location evidence="10">Cell membrane</location>
    </subcellularLocation>
    <subcellularLocation>
        <location evidence="1">Endomembrane system</location>
        <topology evidence="1">Multi-pass membrane protein</topology>
    </subcellularLocation>
</comment>
<protein>
    <submittedName>
        <fullName evidence="13">Heavy metal translocating P-type ATPase</fullName>
    </submittedName>
</protein>
<keyword evidence="6 10" id="KW-0067">ATP-binding</keyword>
<evidence type="ECO:0000256" key="6">
    <source>
        <dbReference type="ARBA" id="ARBA00022840"/>
    </source>
</evidence>
<dbReference type="InterPro" id="IPR027256">
    <property type="entry name" value="P-typ_ATPase_IB"/>
</dbReference>
<dbReference type="GO" id="GO:0016887">
    <property type="term" value="F:ATP hydrolysis activity"/>
    <property type="evidence" value="ECO:0007669"/>
    <property type="project" value="InterPro"/>
</dbReference>
<dbReference type="Gene3D" id="2.70.150.10">
    <property type="entry name" value="Calcium-transporting ATPase, cytoplasmic transduction domain A"/>
    <property type="match status" value="1"/>
</dbReference>
<dbReference type="SUPFAM" id="SSF81653">
    <property type="entry name" value="Calcium ATPase, transduction domain A"/>
    <property type="match status" value="1"/>
</dbReference>
<evidence type="ECO:0000256" key="4">
    <source>
        <dbReference type="ARBA" id="ARBA00022723"/>
    </source>
</evidence>
<dbReference type="Pfam" id="PF00122">
    <property type="entry name" value="E1-E2_ATPase"/>
    <property type="match status" value="1"/>
</dbReference>
<keyword evidence="3 10" id="KW-0812">Transmembrane</keyword>
<dbReference type="InterPro" id="IPR023298">
    <property type="entry name" value="ATPase_P-typ_TM_dom_sf"/>
</dbReference>
<evidence type="ECO:0000256" key="1">
    <source>
        <dbReference type="ARBA" id="ARBA00004127"/>
    </source>
</evidence>
<dbReference type="InterPro" id="IPR001757">
    <property type="entry name" value="P_typ_ATPase"/>
</dbReference>
<dbReference type="SFLD" id="SFLDG00002">
    <property type="entry name" value="C1.7:_P-type_atpase_like"/>
    <property type="match status" value="1"/>
</dbReference>
<feature type="transmembrane region" description="Helical" evidence="10">
    <location>
        <begin position="626"/>
        <end position="644"/>
    </location>
</feature>
<dbReference type="SUPFAM" id="SSF56784">
    <property type="entry name" value="HAD-like"/>
    <property type="match status" value="1"/>
</dbReference>
<dbReference type="Gene3D" id="3.40.1110.10">
    <property type="entry name" value="Calcium-transporting ATPase, cytoplasmic domain N"/>
    <property type="match status" value="1"/>
</dbReference>
<dbReference type="InterPro" id="IPR018303">
    <property type="entry name" value="ATPase_P-typ_P_site"/>
</dbReference>
<feature type="transmembrane region" description="Helical" evidence="10">
    <location>
        <begin position="102"/>
        <end position="124"/>
    </location>
</feature>
<dbReference type="FunFam" id="2.70.150.10:FF:000002">
    <property type="entry name" value="Copper-transporting ATPase 1, putative"/>
    <property type="match status" value="1"/>
</dbReference>
<evidence type="ECO:0000256" key="2">
    <source>
        <dbReference type="ARBA" id="ARBA00006024"/>
    </source>
</evidence>
<dbReference type="EMBL" id="CP000879">
    <property type="protein sequence ID" value="ABX32562.1"/>
    <property type="molecule type" value="Genomic_DNA"/>
</dbReference>
<dbReference type="InterPro" id="IPR023214">
    <property type="entry name" value="HAD_sf"/>
</dbReference>
<dbReference type="InterPro" id="IPR008250">
    <property type="entry name" value="ATPase_P-typ_transduc_dom_A_sf"/>
</dbReference>
<proteinExistence type="inferred from homology"/>
<dbReference type="eggNOG" id="COG2217">
    <property type="taxonomic scope" value="Bacteria"/>
</dbReference>
<accession>A9BGY1</accession>
<reference evidence="13" key="1">
    <citation type="submission" date="2007-11" db="EMBL/GenBank/DDBJ databases">
        <title>Complete sequence of Petroga mobilis SJ95.</title>
        <authorList>
            <consortium name="US DOE Joint Genome Institute"/>
            <person name="Copeland A."/>
            <person name="Lucas S."/>
            <person name="Lapidus A."/>
            <person name="Barry K."/>
            <person name="Glavina del Rio T."/>
            <person name="Dalin E."/>
            <person name="Tice H."/>
            <person name="Pitluck S."/>
            <person name="Meincke L."/>
            <person name="Brettin T."/>
            <person name="Bruce D."/>
            <person name="Detter J.C."/>
            <person name="Han C."/>
            <person name="Kuske C.R."/>
            <person name="Schmutz J."/>
            <person name="Larimer F."/>
            <person name="Land M."/>
            <person name="Hauser L."/>
            <person name="Kyrpides N."/>
            <person name="Mikhailova N."/>
            <person name="Noll K."/>
            <person name="Richardson P."/>
        </authorList>
    </citation>
    <scope>NUCLEOTIDE SEQUENCE [LARGE SCALE GENOMIC DNA]</scope>
    <source>
        <strain evidence="13">SJ95</strain>
    </source>
</reference>
<dbReference type="STRING" id="403833.Pmob_1874"/>
<gene>
    <name evidence="13" type="ordered locus">Pmob_1874</name>
</gene>
<dbReference type="HOGENOM" id="CLU_001771_11_2_0"/>
<dbReference type="GO" id="GO:0012505">
    <property type="term" value="C:endomembrane system"/>
    <property type="evidence" value="ECO:0007669"/>
    <property type="project" value="UniProtKB-SubCell"/>
</dbReference>
<name>A9BGY1_PETMO</name>
<dbReference type="GO" id="GO:0043682">
    <property type="term" value="F:P-type divalent copper transporter activity"/>
    <property type="evidence" value="ECO:0007669"/>
    <property type="project" value="TreeGrafter"/>
</dbReference>
<feature type="domain" description="P-type ATPase A" evidence="12">
    <location>
        <begin position="166"/>
        <end position="266"/>
    </location>
</feature>
<keyword evidence="7" id="KW-1278">Translocase</keyword>
<evidence type="ECO:0000256" key="3">
    <source>
        <dbReference type="ARBA" id="ARBA00022692"/>
    </source>
</evidence>
<dbReference type="PRINTS" id="PR00943">
    <property type="entry name" value="CUATPASE"/>
</dbReference>
<keyword evidence="10" id="KW-1003">Cell membrane</keyword>
<feature type="transmembrane region" description="Helical" evidence="10">
    <location>
        <begin position="130"/>
        <end position="148"/>
    </location>
</feature>
<dbReference type="GO" id="GO:0055070">
    <property type="term" value="P:copper ion homeostasis"/>
    <property type="evidence" value="ECO:0007669"/>
    <property type="project" value="TreeGrafter"/>
</dbReference>
<dbReference type="GO" id="GO:0005507">
    <property type="term" value="F:copper ion binding"/>
    <property type="evidence" value="ECO:0007669"/>
    <property type="project" value="TreeGrafter"/>
</dbReference>